<proteinExistence type="predicted"/>
<organism evidence="1 2">
    <name type="scientific">Blyttiomyces helicus</name>
    <dbReference type="NCBI Taxonomy" id="388810"/>
    <lineage>
        <taxon>Eukaryota</taxon>
        <taxon>Fungi</taxon>
        <taxon>Fungi incertae sedis</taxon>
        <taxon>Chytridiomycota</taxon>
        <taxon>Chytridiomycota incertae sedis</taxon>
        <taxon>Chytridiomycetes</taxon>
        <taxon>Chytridiomycetes incertae sedis</taxon>
        <taxon>Blyttiomyces</taxon>
    </lineage>
</organism>
<gene>
    <name evidence="1" type="ORF">BDK51DRAFT_52231</name>
</gene>
<keyword evidence="2" id="KW-1185">Reference proteome</keyword>
<dbReference type="EMBL" id="KZ993985">
    <property type="protein sequence ID" value="RKO94172.1"/>
    <property type="molecule type" value="Genomic_DNA"/>
</dbReference>
<evidence type="ECO:0000313" key="2">
    <source>
        <dbReference type="Proteomes" id="UP000269721"/>
    </source>
</evidence>
<protein>
    <submittedName>
        <fullName evidence="1">Uncharacterized protein</fullName>
    </submittedName>
</protein>
<dbReference type="Proteomes" id="UP000269721">
    <property type="component" value="Unassembled WGS sequence"/>
</dbReference>
<accession>A0A4P9WNV5</accession>
<reference evidence="2" key="1">
    <citation type="journal article" date="2018" name="Nat. Microbiol.">
        <title>Leveraging single-cell genomics to expand the fungal tree of life.</title>
        <authorList>
            <person name="Ahrendt S.R."/>
            <person name="Quandt C.A."/>
            <person name="Ciobanu D."/>
            <person name="Clum A."/>
            <person name="Salamov A."/>
            <person name="Andreopoulos B."/>
            <person name="Cheng J.F."/>
            <person name="Woyke T."/>
            <person name="Pelin A."/>
            <person name="Henrissat B."/>
            <person name="Reynolds N.K."/>
            <person name="Benny G.L."/>
            <person name="Smith M.E."/>
            <person name="James T.Y."/>
            <person name="Grigoriev I.V."/>
        </authorList>
    </citation>
    <scope>NUCLEOTIDE SEQUENCE [LARGE SCALE GENOMIC DNA]</scope>
</reference>
<dbReference type="AlphaFoldDB" id="A0A4P9WNV5"/>
<name>A0A4P9WNV5_9FUNG</name>
<evidence type="ECO:0000313" key="1">
    <source>
        <dbReference type="EMBL" id="RKO94172.1"/>
    </source>
</evidence>
<sequence length="159" mass="18050">MPFQSVVHNCLISLPAYRAQYVACKTSLATPSTSLILAMILLVLAYTGEDRIKANVSDVILKHEKIQPQNPNLTMDFDNANPDKPWKFPSLSQNSNITKEIVNTNADKPWDFFTLGRNSNITMDIVNANADKPWYYYYLTQNPEITMQIVNANPQKPWA</sequence>